<evidence type="ECO:0000256" key="9">
    <source>
        <dbReference type="ARBA" id="ARBA00022840"/>
    </source>
</evidence>
<gene>
    <name evidence="15" type="ORF">CANVERA_P1792</name>
</gene>
<feature type="region of interest" description="Disordered" evidence="13">
    <location>
        <begin position="260"/>
        <end position="279"/>
    </location>
</feature>
<keyword evidence="6" id="KW-0548">Nucleotidyltransferase</keyword>
<dbReference type="EC" id="2.7.7.2" evidence="2"/>
<evidence type="ECO:0000256" key="5">
    <source>
        <dbReference type="ARBA" id="ARBA00022679"/>
    </source>
</evidence>
<evidence type="ECO:0000259" key="14">
    <source>
        <dbReference type="Pfam" id="PF01507"/>
    </source>
</evidence>
<comment type="caution">
    <text evidence="15">The sequence shown here is derived from an EMBL/GenBank/DDBJ whole genome shotgun (WGS) entry which is preliminary data.</text>
</comment>
<evidence type="ECO:0000313" key="16">
    <source>
        <dbReference type="Proteomes" id="UP001152885"/>
    </source>
</evidence>
<evidence type="ECO:0000256" key="11">
    <source>
        <dbReference type="ARBA" id="ARBA00031871"/>
    </source>
</evidence>
<evidence type="ECO:0000256" key="10">
    <source>
        <dbReference type="ARBA" id="ARBA00031145"/>
    </source>
</evidence>
<organism evidence="15 16">
    <name type="scientific">Candida verbasci</name>
    <dbReference type="NCBI Taxonomy" id="1227364"/>
    <lineage>
        <taxon>Eukaryota</taxon>
        <taxon>Fungi</taxon>
        <taxon>Dikarya</taxon>
        <taxon>Ascomycota</taxon>
        <taxon>Saccharomycotina</taxon>
        <taxon>Pichiomycetes</taxon>
        <taxon>Debaryomycetaceae</taxon>
        <taxon>Candida/Lodderomyces clade</taxon>
        <taxon>Candida</taxon>
    </lineage>
</organism>
<evidence type="ECO:0000256" key="1">
    <source>
        <dbReference type="ARBA" id="ARBA00004726"/>
    </source>
</evidence>
<comment type="pathway">
    <text evidence="1">Cofactor biosynthesis; FAD biosynthesis; FAD from FMN: step 1/1.</text>
</comment>
<keyword evidence="16" id="KW-1185">Reference proteome</keyword>
<feature type="domain" description="Phosphoadenosine phosphosulphate reductase" evidence="14">
    <location>
        <begin position="71"/>
        <end position="144"/>
    </location>
</feature>
<dbReference type="PANTHER" id="PTHR23293">
    <property type="entry name" value="FAD SYNTHETASE-RELATED FMN ADENYLYLTRANSFERASE"/>
    <property type="match status" value="1"/>
</dbReference>
<dbReference type="CDD" id="cd23948">
    <property type="entry name" value="FAD_synthase"/>
    <property type="match status" value="1"/>
</dbReference>
<dbReference type="InterPro" id="IPR014729">
    <property type="entry name" value="Rossmann-like_a/b/a_fold"/>
</dbReference>
<sequence>MTNNTDRDPDFSLRCKECYEIVENYLNDNLPTPKKPGFKTTTALKNEVKSKIKLTVSILEKSIDLHGLNEIAISYNGGKDCLVMLILLLSTIYKKHKEMSFNLPKHYELDSIYINSETPFPKLIDFIHSSTKYYHLNQIIIKDTLKNGFKYYLEQVNTNVKSVIVGIRYSDPYGSELKYEQMTDHNWPKFLRIHPILHWHYVDIWQFLISTGIEYCEMYDLGYTSLGGINRTKPNPDLKLENGDYLPAYMLKDHADEKERLGRELKESTPIPIDNKIDN</sequence>
<evidence type="ECO:0000256" key="6">
    <source>
        <dbReference type="ARBA" id="ARBA00022695"/>
    </source>
</evidence>
<evidence type="ECO:0000256" key="13">
    <source>
        <dbReference type="SAM" id="MobiDB-lite"/>
    </source>
</evidence>
<evidence type="ECO:0000256" key="12">
    <source>
        <dbReference type="ARBA" id="ARBA00049494"/>
    </source>
</evidence>
<protein>
    <recommendedName>
        <fullName evidence="2">FAD synthase</fullName>
        <ecNumber evidence="2">2.7.7.2</ecNumber>
    </recommendedName>
    <alternativeName>
        <fullName evidence="10">FAD pyrophosphorylase</fullName>
    </alternativeName>
    <alternativeName>
        <fullName evidence="11">FMN adenylyltransferase</fullName>
    </alternativeName>
</protein>
<name>A0A9W4TTU3_9ASCO</name>
<proteinExistence type="predicted"/>
<evidence type="ECO:0000256" key="3">
    <source>
        <dbReference type="ARBA" id="ARBA00022630"/>
    </source>
</evidence>
<evidence type="ECO:0000313" key="15">
    <source>
        <dbReference type="EMBL" id="CAI5757275.1"/>
    </source>
</evidence>
<dbReference type="AlphaFoldDB" id="A0A9W4TTU3"/>
<accession>A0A9W4TTU3</accession>
<keyword evidence="8" id="KW-0274">FAD</keyword>
<dbReference type="OrthoDB" id="270728at2759"/>
<reference evidence="15" key="1">
    <citation type="submission" date="2022-12" db="EMBL/GenBank/DDBJ databases">
        <authorList>
            <person name="Brejova B."/>
        </authorList>
    </citation>
    <scope>NUCLEOTIDE SEQUENCE</scope>
</reference>
<dbReference type="Proteomes" id="UP001152885">
    <property type="component" value="Unassembled WGS sequence"/>
</dbReference>
<dbReference type="GO" id="GO:0003919">
    <property type="term" value="F:FMN adenylyltransferase activity"/>
    <property type="evidence" value="ECO:0007669"/>
    <property type="project" value="UniProtKB-EC"/>
</dbReference>
<feature type="domain" description="Phosphoadenosine phosphosulphate reductase" evidence="14">
    <location>
        <begin position="159"/>
        <end position="234"/>
    </location>
</feature>
<dbReference type="GO" id="GO:0005524">
    <property type="term" value="F:ATP binding"/>
    <property type="evidence" value="ECO:0007669"/>
    <property type="project" value="UniProtKB-KW"/>
</dbReference>
<dbReference type="SUPFAM" id="SSF52402">
    <property type="entry name" value="Adenine nucleotide alpha hydrolases-like"/>
    <property type="match status" value="1"/>
</dbReference>
<evidence type="ECO:0000256" key="4">
    <source>
        <dbReference type="ARBA" id="ARBA00022643"/>
    </source>
</evidence>
<keyword evidence="9" id="KW-0067">ATP-binding</keyword>
<keyword evidence="3" id="KW-0285">Flavoprotein</keyword>
<dbReference type="EMBL" id="CANTUO010000001">
    <property type="protein sequence ID" value="CAI5757275.1"/>
    <property type="molecule type" value="Genomic_DNA"/>
</dbReference>
<evidence type="ECO:0000256" key="8">
    <source>
        <dbReference type="ARBA" id="ARBA00022827"/>
    </source>
</evidence>
<keyword evidence="7" id="KW-0547">Nucleotide-binding</keyword>
<dbReference type="InterPro" id="IPR002500">
    <property type="entry name" value="PAPS_reduct_dom"/>
</dbReference>
<dbReference type="Pfam" id="PF01507">
    <property type="entry name" value="PAPS_reduct"/>
    <property type="match status" value="2"/>
</dbReference>
<comment type="catalytic activity">
    <reaction evidence="12">
        <text>FMN + ATP + H(+) = FAD + diphosphate</text>
        <dbReference type="Rhea" id="RHEA:17237"/>
        <dbReference type="ChEBI" id="CHEBI:15378"/>
        <dbReference type="ChEBI" id="CHEBI:30616"/>
        <dbReference type="ChEBI" id="CHEBI:33019"/>
        <dbReference type="ChEBI" id="CHEBI:57692"/>
        <dbReference type="ChEBI" id="CHEBI:58210"/>
        <dbReference type="EC" id="2.7.7.2"/>
    </reaction>
</comment>
<dbReference type="Gene3D" id="3.40.50.620">
    <property type="entry name" value="HUPs"/>
    <property type="match status" value="1"/>
</dbReference>
<keyword evidence="5" id="KW-0808">Transferase</keyword>
<evidence type="ECO:0000256" key="7">
    <source>
        <dbReference type="ARBA" id="ARBA00022741"/>
    </source>
</evidence>
<evidence type="ECO:0000256" key="2">
    <source>
        <dbReference type="ARBA" id="ARBA00012393"/>
    </source>
</evidence>
<dbReference type="GO" id="GO:0006747">
    <property type="term" value="P:FAD biosynthetic process"/>
    <property type="evidence" value="ECO:0007669"/>
    <property type="project" value="TreeGrafter"/>
</dbReference>
<keyword evidence="4" id="KW-0288">FMN</keyword>
<dbReference type="PANTHER" id="PTHR23293:SF9">
    <property type="entry name" value="FAD SYNTHASE"/>
    <property type="match status" value="1"/>
</dbReference>